<name>A0ABY7DML1_MYAAR</name>
<evidence type="ECO:0000256" key="1">
    <source>
        <dbReference type="SAM" id="MobiDB-lite"/>
    </source>
</evidence>
<gene>
    <name evidence="2" type="ORF">MAR_022496</name>
</gene>
<evidence type="ECO:0000313" key="2">
    <source>
        <dbReference type="EMBL" id="WAQ98123.1"/>
    </source>
</evidence>
<protein>
    <submittedName>
        <fullName evidence="2">Uncharacterized protein</fullName>
    </submittedName>
</protein>
<sequence>MAKRKRKFENMLEGKDDQIDEGQMRSDEMVSVTSYDENPDIVHLSDEYRPTKLADIVSELYDGERTVAYTVMEDKNFPDRHMIDFLLDVIMESYVFCKNEVDNSWNVVSKWFLDDFSHTFVMVLLENMRAQCQMQQMRNALKYGRKGIVLKLLPKIEQKNTSYMKGICRHESLKELLSNEDIRKYMVLCLKLTLLMNANDPPVHLECSGWKPIRDRQEEQEDLLQSAKSAVDANNLKPATSPTNEDIFVI</sequence>
<accession>A0ABY7DML1</accession>
<organism evidence="2 3">
    <name type="scientific">Mya arenaria</name>
    <name type="common">Soft-shell clam</name>
    <dbReference type="NCBI Taxonomy" id="6604"/>
    <lineage>
        <taxon>Eukaryota</taxon>
        <taxon>Metazoa</taxon>
        <taxon>Spiralia</taxon>
        <taxon>Lophotrochozoa</taxon>
        <taxon>Mollusca</taxon>
        <taxon>Bivalvia</taxon>
        <taxon>Autobranchia</taxon>
        <taxon>Heteroconchia</taxon>
        <taxon>Euheterodonta</taxon>
        <taxon>Imparidentia</taxon>
        <taxon>Neoheterodontei</taxon>
        <taxon>Myida</taxon>
        <taxon>Myoidea</taxon>
        <taxon>Myidae</taxon>
        <taxon>Mya</taxon>
    </lineage>
</organism>
<keyword evidence="3" id="KW-1185">Reference proteome</keyword>
<proteinExistence type="predicted"/>
<evidence type="ECO:0000313" key="3">
    <source>
        <dbReference type="Proteomes" id="UP001164746"/>
    </source>
</evidence>
<dbReference type="Proteomes" id="UP001164746">
    <property type="component" value="Chromosome 3"/>
</dbReference>
<reference evidence="2" key="1">
    <citation type="submission" date="2022-11" db="EMBL/GenBank/DDBJ databases">
        <title>Centuries of genome instability and evolution in soft-shell clam transmissible cancer (bioRxiv).</title>
        <authorList>
            <person name="Hart S.F.M."/>
            <person name="Yonemitsu M.A."/>
            <person name="Giersch R.M."/>
            <person name="Beal B.F."/>
            <person name="Arriagada G."/>
            <person name="Davis B.W."/>
            <person name="Ostrander E.A."/>
            <person name="Goff S.P."/>
            <person name="Metzger M.J."/>
        </authorList>
    </citation>
    <scope>NUCLEOTIDE SEQUENCE</scope>
    <source>
        <strain evidence="2">MELC-2E11</strain>
        <tissue evidence="2">Siphon/mantle</tissue>
    </source>
</reference>
<feature type="region of interest" description="Disordered" evidence="1">
    <location>
        <begin position="1"/>
        <end position="20"/>
    </location>
</feature>
<dbReference type="EMBL" id="CP111014">
    <property type="protein sequence ID" value="WAQ98123.1"/>
    <property type="molecule type" value="Genomic_DNA"/>
</dbReference>
<feature type="compositionally biased region" description="Basic and acidic residues" evidence="1">
    <location>
        <begin position="8"/>
        <end position="20"/>
    </location>
</feature>